<proteinExistence type="predicted"/>
<evidence type="ECO:0000256" key="1">
    <source>
        <dbReference type="SAM" id="Phobius"/>
    </source>
</evidence>
<keyword evidence="1" id="KW-1133">Transmembrane helix</keyword>
<organism evidence="2 3">
    <name type="scientific">Candidatus Doudnabacteria bacterium RIFCSPHIGHO2_01_FULL_50_11</name>
    <dbReference type="NCBI Taxonomy" id="1817828"/>
    <lineage>
        <taxon>Bacteria</taxon>
        <taxon>Candidatus Doudnaibacteriota</taxon>
    </lineage>
</organism>
<dbReference type="Proteomes" id="UP000178377">
    <property type="component" value="Unassembled WGS sequence"/>
</dbReference>
<evidence type="ECO:0008006" key="4">
    <source>
        <dbReference type="Google" id="ProtNLM"/>
    </source>
</evidence>
<protein>
    <recommendedName>
        <fullName evidence="4">PilN domain-containing protein</fullName>
    </recommendedName>
</protein>
<keyword evidence="1" id="KW-0812">Transmembrane</keyword>
<dbReference type="Pfam" id="PF05137">
    <property type="entry name" value="PilN"/>
    <property type="match status" value="1"/>
</dbReference>
<evidence type="ECO:0000313" key="2">
    <source>
        <dbReference type="EMBL" id="OGE90788.1"/>
    </source>
</evidence>
<dbReference type="PANTHER" id="PTHR40278:SF1">
    <property type="entry name" value="DNA UTILIZATION PROTEIN HOFN"/>
    <property type="match status" value="1"/>
</dbReference>
<dbReference type="PANTHER" id="PTHR40278">
    <property type="entry name" value="DNA UTILIZATION PROTEIN HOFN"/>
    <property type="match status" value="1"/>
</dbReference>
<accession>A0A1F5PLH3</accession>
<dbReference type="EMBL" id="MFEO01000010">
    <property type="protein sequence ID" value="OGE90788.1"/>
    <property type="molecule type" value="Genomic_DNA"/>
</dbReference>
<feature type="transmembrane region" description="Helical" evidence="1">
    <location>
        <begin position="28"/>
        <end position="50"/>
    </location>
</feature>
<dbReference type="InterPro" id="IPR052534">
    <property type="entry name" value="Extracell_DNA_Util/SecSys_Comp"/>
</dbReference>
<keyword evidence="1" id="KW-0472">Membrane</keyword>
<dbReference type="AlphaFoldDB" id="A0A1F5PLH3"/>
<dbReference type="STRING" id="1817828.A2722_03650"/>
<gene>
    <name evidence="2" type="ORF">A2722_03650</name>
</gene>
<evidence type="ECO:0000313" key="3">
    <source>
        <dbReference type="Proteomes" id="UP000178377"/>
    </source>
</evidence>
<reference evidence="2 3" key="1">
    <citation type="journal article" date="2016" name="Nat. Commun.">
        <title>Thousands of microbial genomes shed light on interconnected biogeochemical processes in an aquifer system.</title>
        <authorList>
            <person name="Anantharaman K."/>
            <person name="Brown C.T."/>
            <person name="Hug L.A."/>
            <person name="Sharon I."/>
            <person name="Castelle C.J."/>
            <person name="Probst A.J."/>
            <person name="Thomas B.C."/>
            <person name="Singh A."/>
            <person name="Wilkins M.J."/>
            <person name="Karaoz U."/>
            <person name="Brodie E.L."/>
            <person name="Williams K.H."/>
            <person name="Hubbard S.S."/>
            <person name="Banfield J.F."/>
        </authorList>
    </citation>
    <scope>NUCLEOTIDE SEQUENCE [LARGE SCALE GENOMIC DNA]</scope>
</reference>
<dbReference type="InterPro" id="IPR007813">
    <property type="entry name" value="PilN"/>
</dbReference>
<comment type="caution">
    <text evidence="2">The sequence shown here is derived from an EMBL/GenBank/DDBJ whole genome shotgun (WGS) entry which is preliminary data.</text>
</comment>
<sequence>MKPYTNLLPQEEQQDISLERIQSRLLNFFILVTISVLIVALLFFLGRLYLSSRISDMRQQIEDQQKLVSKENNQKLKKSIDTLNAHLNNLVSLEQHHAQWSEALIAFARLVPQDVAVDSFTATRQTGVIKISGFAKTRDSVLQLRTNLLSSPYFKDVDFPLSNLNRATDASYHYSFTINQDELIKAPSP</sequence>
<name>A0A1F5PLH3_9BACT</name>